<keyword evidence="3" id="KW-0808">Transferase</keyword>
<dbReference type="EMBL" id="BAAAUX010000040">
    <property type="protein sequence ID" value="GAA2820341.1"/>
    <property type="molecule type" value="Genomic_DNA"/>
</dbReference>
<dbReference type="Pfam" id="PF09594">
    <property type="entry name" value="GT87"/>
    <property type="match status" value="1"/>
</dbReference>
<dbReference type="RefSeq" id="WP_344686163.1">
    <property type="nucleotide sequence ID" value="NZ_BAAAUX010000040.1"/>
</dbReference>
<keyword evidence="4 8" id="KW-0812">Transmembrane</keyword>
<evidence type="ECO:0000256" key="4">
    <source>
        <dbReference type="ARBA" id="ARBA00022692"/>
    </source>
</evidence>
<organism evidence="9 10">
    <name type="scientific">Saccharopolyspora taberi</name>
    <dbReference type="NCBI Taxonomy" id="60895"/>
    <lineage>
        <taxon>Bacteria</taxon>
        <taxon>Bacillati</taxon>
        <taxon>Actinomycetota</taxon>
        <taxon>Actinomycetes</taxon>
        <taxon>Pseudonocardiales</taxon>
        <taxon>Pseudonocardiaceae</taxon>
        <taxon>Saccharopolyspora</taxon>
    </lineage>
</organism>
<evidence type="ECO:0000256" key="6">
    <source>
        <dbReference type="ARBA" id="ARBA00023136"/>
    </source>
</evidence>
<evidence type="ECO:0000313" key="9">
    <source>
        <dbReference type="EMBL" id="GAA2820341.1"/>
    </source>
</evidence>
<evidence type="ECO:0000256" key="5">
    <source>
        <dbReference type="ARBA" id="ARBA00022989"/>
    </source>
</evidence>
<proteinExistence type="inferred from homology"/>
<feature type="transmembrane region" description="Helical" evidence="8">
    <location>
        <begin position="90"/>
        <end position="109"/>
    </location>
</feature>
<comment type="similarity">
    <text evidence="7">Belongs to the glycosyltransferase 87 family.</text>
</comment>
<feature type="transmembrane region" description="Helical" evidence="8">
    <location>
        <begin position="290"/>
        <end position="309"/>
    </location>
</feature>
<sequence length="369" mass="40488">MTRTRDRYLLVAAIVVQLMAIWFVHWIDTRGYMDTDIYRLGARAWLLGNEVFGDDLTPETPDTATLPFIYPPFAALLFVPLAWMSSDAAVVTVAVCSHLAILVTAYSLARSSPYLAPRAGQVAVATGMLMPLITLVEPARETINYGQINLVLMALVAADCLLPRTPWPRGLLAAPRDSADWWLDKMLETGNDFGTVYAGNLTLRSLLAKQELTGFALNSLWIIGSAVLLALAVLGIRYALRVRNVPLALMINAVLVLLVSPISWSHHWVWAAPALGLLFAMAVRHRWYGVLLVLGLALVTVLIGPQWYLPYTDDKELDWTFSQQIVGNAYTLFGIGFLIAAAVAHFRLHPPVDPPPAPAREGHPTSAAT</sequence>
<keyword evidence="2" id="KW-1003">Cell membrane</keyword>
<reference evidence="9 10" key="1">
    <citation type="journal article" date="2019" name="Int. J. Syst. Evol. Microbiol.">
        <title>The Global Catalogue of Microorganisms (GCM) 10K type strain sequencing project: providing services to taxonomists for standard genome sequencing and annotation.</title>
        <authorList>
            <consortium name="The Broad Institute Genomics Platform"/>
            <consortium name="The Broad Institute Genome Sequencing Center for Infectious Disease"/>
            <person name="Wu L."/>
            <person name="Ma J."/>
        </authorList>
    </citation>
    <scope>NUCLEOTIDE SEQUENCE [LARGE SCALE GENOMIC DNA]</scope>
    <source>
        <strain evidence="9 10">JCM 9383</strain>
    </source>
</reference>
<evidence type="ECO:0000256" key="2">
    <source>
        <dbReference type="ARBA" id="ARBA00022475"/>
    </source>
</evidence>
<keyword evidence="6 8" id="KW-0472">Membrane</keyword>
<comment type="subcellular location">
    <subcellularLocation>
        <location evidence="1">Cell membrane</location>
        <topology evidence="1">Multi-pass membrane protein</topology>
    </subcellularLocation>
</comment>
<keyword evidence="10" id="KW-1185">Reference proteome</keyword>
<evidence type="ECO:0000256" key="7">
    <source>
        <dbReference type="ARBA" id="ARBA00024033"/>
    </source>
</evidence>
<gene>
    <name evidence="9" type="ORF">GCM10010470_64540</name>
</gene>
<feature type="transmembrane region" description="Helical" evidence="8">
    <location>
        <begin position="215"/>
        <end position="238"/>
    </location>
</feature>
<accession>A0ABN3VMP9</accession>
<evidence type="ECO:0000256" key="3">
    <source>
        <dbReference type="ARBA" id="ARBA00022679"/>
    </source>
</evidence>
<feature type="transmembrane region" description="Helical" evidence="8">
    <location>
        <begin position="329"/>
        <end position="348"/>
    </location>
</feature>
<comment type="caution">
    <text evidence="9">The sequence shown here is derived from an EMBL/GenBank/DDBJ whole genome shotgun (WGS) entry which is preliminary data.</text>
</comment>
<keyword evidence="5 8" id="KW-1133">Transmembrane helix</keyword>
<protein>
    <submittedName>
        <fullName evidence="9">Glycosyltransferase 87 family protein</fullName>
    </submittedName>
</protein>
<dbReference type="Proteomes" id="UP001500979">
    <property type="component" value="Unassembled WGS sequence"/>
</dbReference>
<feature type="transmembrane region" description="Helical" evidence="8">
    <location>
        <begin position="64"/>
        <end position="83"/>
    </location>
</feature>
<feature type="transmembrane region" description="Helical" evidence="8">
    <location>
        <begin position="115"/>
        <end position="136"/>
    </location>
</feature>
<feature type="transmembrane region" description="Helical" evidence="8">
    <location>
        <begin position="245"/>
        <end position="262"/>
    </location>
</feature>
<name>A0ABN3VMP9_9PSEU</name>
<evidence type="ECO:0000313" key="10">
    <source>
        <dbReference type="Proteomes" id="UP001500979"/>
    </source>
</evidence>
<evidence type="ECO:0000256" key="8">
    <source>
        <dbReference type="SAM" id="Phobius"/>
    </source>
</evidence>
<dbReference type="InterPro" id="IPR018584">
    <property type="entry name" value="GT87"/>
</dbReference>
<feature type="transmembrane region" description="Helical" evidence="8">
    <location>
        <begin position="7"/>
        <end position="27"/>
    </location>
</feature>
<evidence type="ECO:0000256" key="1">
    <source>
        <dbReference type="ARBA" id="ARBA00004651"/>
    </source>
</evidence>